<keyword evidence="2" id="KW-1185">Reference proteome</keyword>
<dbReference type="EMBL" id="BAABBO010000012">
    <property type="protein sequence ID" value="GAA3968645.1"/>
    <property type="molecule type" value="Genomic_DNA"/>
</dbReference>
<evidence type="ECO:0000313" key="1">
    <source>
        <dbReference type="EMBL" id="GAA3968645.1"/>
    </source>
</evidence>
<dbReference type="Proteomes" id="UP001501337">
    <property type="component" value="Unassembled WGS sequence"/>
</dbReference>
<evidence type="ECO:0000313" key="2">
    <source>
        <dbReference type="Proteomes" id="UP001501337"/>
    </source>
</evidence>
<reference evidence="2" key="1">
    <citation type="journal article" date="2019" name="Int. J. Syst. Evol. Microbiol.">
        <title>The Global Catalogue of Microorganisms (GCM) 10K type strain sequencing project: providing services to taxonomists for standard genome sequencing and annotation.</title>
        <authorList>
            <consortium name="The Broad Institute Genomics Platform"/>
            <consortium name="The Broad Institute Genome Sequencing Center for Infectious Disease"/>
            <person name="Wu L."/>
            <person name="Ma J."/>
        </authorList>
    </citation>
    <scope>NUCLEOTIDE SEQUENCE [LARGE SCALE GENOMIC DNA]</scope>
    <source>
        <strain evidence="2">JCM 17555</strain>
    </source>
</reference>
<name>A0ABP7PNG1_9GAMM</name>
<gene>
    <name evidence="1" type="ORF">GCM10022278_28000</name>
</gene>
<dbReference type="InterPro" id="IPR014949">
    <property type="entry name" value="DUF1820"/>
</dbReference>
<proteinExistence type="predicted"/>
<accession>A0ABP7PNG1</accession>
<dbReference type="RefSeq" id="WP_344807431.1">
    <property type="nucleotide sequence ID" value="NZ_BAABBO010000012.1"/>
</dbReference>
<sequence>MASSTTNKTVYKVIYFNHDEIFEVYAANVYASELYGFVEIETWLFGERSQLLVDPAEEKLKNEFAGVTRSYIPMTAIIRIDEVEQQGQAKVSTAKMATVSAFPRPPAKTDK</sequence>
<comment type="caution">
    <text evidence="1">The sequence shown here is derived from an EMBL/GenBank/DDBJ whole genome shotgun (WGS) entry which is preliminary data.</text>
</comment>
<dbReference type="Pfam" id="PF08850">
    <property type="entry name" value="DUF1820"/>
    <property type="match status" value="1"/>
</dbReference>
<organism evidence="1 2">
    <name type="scientific">Allohahella marinimesophila</name>
    <dbReference type="NCBI Taxonomy" id="1054972"/>
    <lineage>
        <taxon>Bacteria</taxon>
        <taxon>Pseudomonadati</taxon>
        <taxon>Pseudomonadota</taxon>
        <taxon>Gammaproteobacteria</taxon>
        <taxon>Oceanospirillales</taxon>
        <taxon>Hahellaceae</taxon>
        <taxon>Allohahella</taxon>
    </lineage>
</organism>
<protein>
    <submittedName>
        <fullName evidence="1">DUF1820 family protein</fullName>
    </submittedName>
</protein>